<dbReference type="eggNOG" id="COG2610">
    <property type="taxonomic scope" value="Bacteria"/>
</dbReference>
<evidence type="ECO:0000256" key="1">
    <source>
        <dbReference type="SAM" id="Phobius"/>
    </source>
</evidence>
<evidence type="ECO:0000313" key="3">
    <source>
        <dbReference type="Proteomes" id="UP000030153"/>
    </source>
</evidence>
<accession>A0A0A2UYR0</accession>
<feature type="transmembrane region" description="Helical" evidence="1">
    <location>
        <begin position="9"/>
        <end position="27"/>
    </location>
</feature>
<sequence length="471" mass="52598">MIRFAKRGYTLFISLYAIMHFFVYFAGSETSSTVLSIFGLVAFLLGYFFLPVKQASISLLLIVIALIIHFTAGTSLIDGIVSGFGVMSGLIALLLIVPMISWVLEEKPYIESVINFAQNLLNTSRKFYFGMMVITQIISYFLLFGSIPMVYGMVNDFLSNQKGEAWENYKGTAMLRAFSLTTMWVVSIPSFIFAVDALGASLSLSILQGFVISLAGIMLSVLFSYYQERHYGVDLTEGIQEELRKIAEVKKDETKGNRDVYEFALLFISLFGSIFLLNALWSAELLLIIPIVIVFWVLLYFLIRTKLSSIITNAKTYIRKDIPNKGQQFSILLAAGFLINSVNQSGYGKYIVDGIFYLTDAVPFLNFLWVLPFVVITLGFIGLGPLTVIVLVSGILQGVDLPYPPEIVVLGITSGSVISIMLSPLILPSIILSSVNRLSIIKNGLLFNYKYAIAFYFMVQIYLQLFIVLFL</sequence>
<keyword evidence="1" id="KW-0812">Transmembrane</keyword>
<organism evidence="2 3">
    <name type="scientific">Pontibacillus chungwhensis BH030062</name>
    <dbReference type="NCBI Taxonomy" id="1385513"/>
    <lineage>
        <taxon>Bacteria</taxon>
        <taxon>Bacillati</taxon>
        <taxon>Bacillota</taxon>
        <taxon>Bacilli</taxon>
        <taxon>Bacillales</taxon>
        <taxon>Bacillaceae</taxon>
        <taxon>Pontibacillus</taxon>
    </lineage>
</organism>
<feature type="transmembrane region" description="Helical" evidence="1">
    <location>
        <begin position="367"/>
        <end position="396"/>
    </location>
</feature>
<dbReference type="Proteomes" id="UP000030153">
    <property type="component" value="Unassembled WGS sequence"/>
</dbReference>
<feature type="transmembrane region" description="Helical" evidence="1">
    <location>
        <begin position="206"/>
        <end position="226"/>
    </location>
</feature>
<feature type="transmembrane region" description="Helical" evidence="1">
    <location>
        <begin position="408"/>
        <end position="431"/>
    </location>
</feature>
<feature type="transmembrane region" description="Helical" evidence="1">
    <location>
        <begin position="57"/>
        <end position="77"/>
    </location>
</feature>
<evidence type="ECO:0000313" key="2">
    <source>
        <dbReference type="EMBL" id="KGP91888.1"/>
    </source>
</evidence>
<feature type="transmembrane region" description="Helical" evidence="1">
    <location>
        <begin position="127"/>
        <end position="154"/>
    </location>
</feature>
<feature type="transmembrane region" description="Helical" evidence="1">
    <location>
        <begin position="174"/>
        <end position="194"/>
    </location>
</feature>
<proteinExistence type="predicted"/>
<evidence type="ECO:0008006" key="4">
    <source>
        <dbReference type="Google" id="ProtNLM"/>
    </source>
</evidence>
<feature type="transmembrane region" description="Helical" evidence="1">
    <location>
        <begin position="285"/>
        <end position="303"/>
    </location>
</feature>
<gene>
    <name evidence="2" type="ORF">N780_16190</name>
</gene>
<dbReference type="RefSeq" id="WP_036782005.1">
    <property type="nucleotide sequence ID" value="NZ_AVBG01000004.1"/>
</dbReference>
<feature type="transmembrane region" description="Helical" evidence="1">
    <location>
        <begin position="451"/>
        <end position="470"/>
    </location>
</feature>
<feature type="transmembrane region" description="Helical" evidence="1">
    <location>
        <begin position="260"/>
        <end position="278"/>
    </location>
</feature>
<protein>
    <recommendedName>
        <fullName evidence="4">DUF401 family protein</fullName>
    </recommendedName>
</protein>
<reference evidence="2 3" key="1">
    <citation type="submission" date="2013-08" db="EMBL/GenBank/DDBJ databases">
        <title>Genome of Pontibacillus chungwhensis.</title>
        <authorList>
            <person name="Wang Q."/>
            <person name="Wang G."/>
        </authorList>
    </citation>
    <scope>NUCLEOTIDE SEQUENCE [LARGE SCALE GENOMIC DNA]</scope>
    <source>
        <strain evidence="2 3">BH030062</strain>
    </source>
</reference>
<dbReference type="AlphaFoldDB" id="A0A0A2UYR0"/>
<feature type="transmembrane region" description="Helical" evidence="1">
    <location>
        <begin position="33"/>
        <end position="50"/>
    </location>
</feature>
<keyword evidence="1" id="KW-0472">Membrane</keyword>
<dbReference type="STRING" id="1385513.N780_16190"/>
<comment type="caution">
    <text evidence="2">The sequence shown here is derived from an EMBL/GenBank/DDBJ whole genome shotgun (WGS) entry which is preliminary data.</text>
</comment>
<dbReference type="EMBL" id="AVBG01000004">
    <property type="protein sequence ID" value="KGP91888.1"/>
    <property type="molecule type" value="Genomic_DNA"/>
</dbReference>
<dbReference type="OrthoDB" id="2813114at2"/>
<keyword evidence="3" id="KW-1185">Reference proteome</keyword>
<keyword evidence="1" id="KW-1133">Transmembrane helix</keyword>
<feature type="transmembrane region" description="Helical" evidence="1">
    <location>
        <begin position="83"/>
        <end position="104"/>
    </location>
</feature>
<name>A0A0A2UYR0_9BACI</name>